<dbReference type="OrthoDB" id="174652at2"/>
<keyword evidence="9" id="KW-0406">Ion transport</keyword>
<dbReference type="GO" id="GO:0009279">
    <property type="term" value="C:cell outer membrane"/>
    <property type="evidence" value="ECO:0007669"/>
    <property type="project" value="UniProtKB-SubCell"/>
</dbReference>
<organism evidence="18 19">
    <name type="scientific">Corticibacter populi</name>
    <dbReference type="NCBI Taxonomy" id="1550736"/>
    <lineage>
        <taxon>Bacteria</taxon>
        <taxon>Pseudomonadati</taxon>
        <taxon>Pseudomonadota</taxon>
        <taxon>Betaproteobacteria</taxon>
        <taxon>Burkholderiales</taxon>
        <taxon>Comamonadaceae</taxon>
        <taxon>Corticibacter</taxon>
    </lineage>
</organism>
<feature type="domain" description="Secretin/TonB short N-terminal" evidence="17">
    <location>
        <begin position="77"/>
        <end position="127"/>
    </location>
</feature>
<evidence type="ECO:0000256" key="9">
    <source>
        <dbReference type="ARBA" id="ARBA00023065"/>
    </source>
</evidence>
<dbReference type="Pfam" id="PF07715">
    <property type="entry name" value="Plug"/>
    <property type="match status" value="1"/>
</dbReference>
<evidence type="ECO:0000259" key="17">
    <source>
        <dbReference type="SMART" id="SM00965"/>
    </source>
</evidence>
<dbReference type="PROSITE" id="PS52016">
    <property type="entry name" value="TONB_DEPENDENT_REC_3"/>
    <property type="match status" value="1"/>
</dbReference>
<name>A0A3M6QZC6_9BURK</name>
<dbReference type="InterPro" id="IPR010917">
    <property type="entry name" value="TonB_rcpt_CS"/>
</dbReference>
<keyword evidence="3 14" id="KW-0813">Transport</keyword>
<dbReference type="Pfam" id="PF07660">
    <property type="entry name" value="STN"/>
    <property type="match status" value="1"/>
</dbReference>
<evidence type="ECO:0000256" key="13">
    <source>
        <dbReference type="ARBA" id="ARBA00023237"/>
    </source>
</evidence>
<dbReference type="InterPro" id="IPR010105">
    <property type="entry name" value="TonB_sidphr_rcpt"/>
</dbReference>
<evidence type="ECO:0000256" key="16">
    <source>
        <dbReference type="RuleBase" id="RU003357"/>
    </source>
</evidence>
<comment type="similarity">
    <text evidence="2 14 16">Belongs to the TonB-dependent receptor family.</text>
</comment>
<dbReference type="InterPro" id="IPR039426">
    <property type="entry name" value="TonB-dep_rcpt-like"/>
</dbReference>
<dbReference type="CDD" id="cd01347">
    <property type="entry name" value="ligand_gated_channel"/>
    <property type="match status" value="1"/>
</dbReference>
<keyword evidence="19" id="KW-1185">Reference proteome</keyword>
<accession>A0A3M6QZC6</accession>
<dbReference type="GO" id="GO:0015344">
    <property type="term" value="F:siderophore uptake transmembrane transporter activity"/>
    <property type="evidence" value="ECO:0007669"/>
    <property type="project" value="TreeGrafter"/>
</dbReference>
<dbReference type="Pfam" id="PF00593">
    <property type="entry name" value="TonB_dep_Rec_b-barrel"/>
    <property type="match status" value="1"/>
</dbReference>
<keyword evidence="12 18" id="KW-0675">Receptor</keyword>
<dbReference type="Gene3D" id="3.55.50.30">
    <property type="match status" value="1"/>
</dbReference>
<evidence type="ECO:0000256" key="15">
    <source>
        <dbReference type="PROSITE-ProRule" id="PRU10144"/>
    </source>
</evidence>
<protein>
    <submittedName>
        <fullName evidence="18">TonB-dependent siderophore receptor</fullName>
    </submittedName>
</protein>
<evidence type="ECO:0000256" key="7">
    <source>
        <dbReference type="ARBA" id="ARBA00022729"/>
    </source>
</evidence>
<evidence type="ECO:0000256" key="4">
    <source>
        <dbReference type="ARBA" id="ARBA00022452"/>
    </source>
</evidence>
<proteinExistence type="inferred from homology"/>
<reference evidence="18 19" key="1">
    <citation type="submission" date="2018-10" db="EMBL/GenBank/DDBJ databases">
        <title>Draft genome of Cortibacter populi DSM10536.</title>
        <authorList>
            <person name="Bernier A.-M."/>
            <person name="Bernard K."/>
        </authorList>
    </citation>
    <scope>NUCLEOTIDE SEQUENCE [LARGE SCALE GENOMIC DNA]</scope>
    <source>
        <strain evidence="18 19">DSM 105136</strain>
    </source>
</reference>
<evidence type="ECO:0000256" key="3">
    <source>
        <dbReference type="ARBA" id="ARBA00022448"/>
    </source>
</evidence>
<dbReference type="InterPro" id="IPR037066">
    <property type="entry name" value="Plug_dom_sf"/>
</dbReference>
<evidence type="ECO:0000256" key="1">
    <source>
        <dbReference type="ARBA" id="ARBA00004571"/>
    </source>
</evidence>
<evidence type="ECO:0000313" key="18">
    <source>
        <dbReference type="EMBL" id="RMX08291.1"/>
    </source>
</evidence>
<dbReference type="InterPro" id="IPR011662">
    <property type="entry name" value="Secretin/TonB_short_N"/>
</dbReference>
<evidence type="ECO:0000256" key="2">
    <source>
        <dbReference type="ARBA" id="ARBA00009810"/>
    </source>
</evidence>
<keyword evidence="5" id="KW-0410">Iron transport</keyword>
<sequence length="831" mass="89095">MQSPKLSISPNRRYPVPIPAHLPRALSAVPLRMRAGMLATSAILALSAHAQSGVSAISIPPQPLGQAINALALQTGARIIYSTELTEQKTAPAVAGTLTVRQALDQLLAGSGLVADVQGAEVVVRKAAAPARPEASAALPEVAVTAAGYASAETYGTGSYTSGSTNTATGLALSIRETPQSVSVITSQRMQDQGLTQLTDVAAQTAGLTVSQGGNVGSDSSPIYSRGFQVDNYMVDGVKLLNSYSSIFQSQDMALYDRVEIVRGASGLMNGAGKPGATINLVRKRPLRDFAASANVELGSWRYRRLDADISAPLNQSGSVRGRLVAAVQDADSYIDRLEEDRKVLYGVIETDLGPATVLRAGASKQRHDSTGHARGGLPAYYSDGSRTHWSRSDSAAPSWAYSRRHSTSAFAELEHVFSNDWQIKASLSRTKTDSDELVGYASGGNPDRATGAGVSIWATHWVYTPRQDVLDVSANGQFSLLGRQHDLALGATLARSEHSDPAYTNWSHAGWSGAVPDIFDWDGTYPAEPYNPSVGYGGAKDRSNGIFASLRLRPSDAFSVILGTRVADWRRETSSHRYATGLTTVTKRQETGEVIPFAGLVYDFSPHWSAYASYTTIFEPQSLKTATGDYLDPLMGNTYEAGIKGAFYDDRLNIGAAIYQTREDNKGIAITDVYAPDGSQAYESVAGAKSRGIELEVAGLLRPGWEMSASFSRNITTDRDGERLNTNVPQNTAKLFTSYRLQGIGNGLTIGGGLRWQNAIYTDGLGPNRDQRFVQPSYAVVDLMARYSVSKNVVASINISNLFDKHYYTSTGNSYYGAPRGVRAGLNVQF</sequence>
<evidence type="ECO:0000256" key="14">
    <source>
        <dbReference type="PROSITE-ProRule" id="PRU01360"/>
    </source>
</evidence>
<keyword evidence="7" id="KW-0732">Signal</keyword>
<feature type="short sequence motif" description="TonB C-terminal box" evidence="15">
    <location>
        <begin position="814"/>
        <end position="831"/>
    </location>
</feature>
<dbReference type="PROSITE" id="PS01156">
    <property type="entry name" value="TONB_DEPENDENT_REC_2"/>
    <property type="match status" value="1"/>
</dbReference>
<evidence type="ECO:0000313" key="19">
    <source>
        <dbReference type="Proteomes" id="UP000278006"/>
    </source>
</evidence>
<keyword evidence="13 14" id="KW-0998">Cell outer membrane</keyword>
<gene>
    <name evidence="18" type="ORF">D8I35_04090</name>
</gene>
<keyword evidence="8" id="KW-0408">Iron</keyword>
<comment type="subcellular location">
    <subcellularLocation>
        <location evidence="1 14">Cell outer membrane</location>
        <topology evidence="1 14">Multi-pass membrane protein</topology>
    </subcellularLocation>
</comment>
<evidence type="ECO:0000256" key="8">
    <source>
        <dbReference type="ARBA" id="ARBA00023004"/>
    </source>
</evidence>
<dbReference type="PANTHER" id="PTHR32552">
    <property type="entry name" value="FERRICHROME IRON RECEPTOR-RELATED"/>
    <property type="match status" value="1"/>
</dbReference>
<dbReference type="PANTHER" id="PTHR32552:SF74">
    <property type="entry name" value="HYDROXAMATE SIDEROPHORE RECEPTOR FHUE"/>
    <property type="match status" value="1"/>
</dbReference>
<dbReference type="SMART" id="SM00965">
    <property type="entry name" value="STN"/>
    <property type="match status" value="1"/>
</dbReference>
<keyword evidence="11 14" id="KW-0472">Membrane</keyword>
<evidence type="ECO:0000256" key="11">
    <source>
        <dbReference type="ARBA" id="ARBA00023136"/>
    </source>
</evidence>
<dbReference type="GO" id="GO:0015891">
    <property type="term" value="P:siderophore transport"/>
    <property type="evidence" value="ECO:0007669"/>
    <property type="project" value="InterPro"/>
</dbReference>
<evidence type="ECO:0000256" key="6">
    <source>
        <dbReference type="ARBA" id="ARBA00022692"/>
    </source>
</evidence>
<dbReference type="Gene3D" id="2.40.170.20">
    <property type="entry name" value="TonB-dependent receptor, beta-barrel domain"/>
    <property type="match status" value="1"/>
</dbReference>
<dbReference type="InterPro" id="IPR012910">
    <property type="entry name" value="Plug_dom"/>
</dbReference>
<evidence type="ECO:0000256" key="10">
    <source>
        <dbReference type="ARBA" id="ARBA00023077"/>
    </source>
</evidence>
<evidence type="ECO:0000256" key="12">
    <source>
        <dbReference type="ARBA" id="ARBA00023170"/>
    </source>
</evidence>
<dbReference type="InterPro" id="IPR036942">
    <property type="entry name" value="Beta-barrel_TonB_sf"/>
</dbReference>
<dbReference type="NCBIfam" id="TIGR01783">
    <property type="entry name" value="TonB-siderophor"/>
    <property type="match status" value="1"/>
</dbReference>
<keyword evidence="4 14" id="KW-1134">Transmembrane beta strand</keyword>
<dbReference type="FunFam" id="2.170.130.10:FF:000010">
    <property type="entry name" value="Ferripyoverdine receptor"/>
    <property type="match status" value="1"/>
</dbReference>
<dbReference type="Gene3D" id="2.170.130.10">
    <property type="entry name" value="TonB-dependent receptor, plug domain"/>
    <property type="match status" value="1"/>
</dbReference>
<keyword evidence="10 16" id="KW-0798">TonB box</keyword>
<evidence type="ECO:0000256" key="5">
    <source>
        <dbReference type="ARBA" id="ARBA00022496"/>
    </source>
</evidence>
<comment type="caution">
    <text evidence="18">The sequence shown here is derived from an EMBL/GenBank/DDBJ whole genome shotgun (WGS) entry which is preliminary data.</text>
</comment>
<dbReference type="InterPro" id="IPR000531">
    <property type="entry name" value="Beta-barrel_TonB"/>
</dbReference>
<keyword evidence="6 14" id="KW-0812">Transmembrane</keyword>
<dbReference type="Proteomes" id="UP000278006">
    <property type="component" value="Unassembled WGS sequence"/>
</dbReference>
<dbReference type="AlphaFoldDB" id="A0A3M6QZC6"/>
<dbReference type="GO" id="GO:0038023">
    <property type="term" value="F:signaling receptor activity"/>
    <property type="evidence" value="ECO:0007669"/>
    <property type="project" value="InterPro"/>
</dbReference>
<dbReference type="SUPFAM" id="SSF56935">
    <property type="entry name" value="Porins"/>
    <property type="match status" value="1"/>
</dbReference>
<dbReference type="EMBL" id="RDQO01000001">
    <property type="protein sequence ID" value="RMX08291.1"/>
    <property type="molecule type" value="Genomic_DNA"/>
</dbReference>